<dbReference type="NCBIfam" id="TIGR03891">
    <property type="entry name" value="thiopep_ocin"/>
    <property type="match status" value="1"/>
</dbReference>
<dbReference type="InterPro" id="IPR029063">
    <property type="entry name" value="SAM-dependent_MTases_sf"/>
</dbReference>
<gene>
    <name evidence="13" type="primary">fxlM</name>
    <name evidence="13" type="ORF">GCM10010430_44200</name>
</gene>
<dbReference type="SUPFAM" id="SSF53335">
    <property type="entry name" value="S-adenosyl-L-methionine-dependent methyltransferases"/>
    <property type="match status" value="1"/>
</dbReference>
<dbReference type="InterPro" id="IPR000682">
    <property type="entry name" value="PCMT"/>
</dbReference>
<dbReference type="RefSeq" id="WP_344638197.1">
    <property type="nucleotide sequence ID" value="NZ_BAAATR010000020.1"/>
</dbReference>
<dbReference type="EC" id="2.1.1.77" evidence="3"/>
<dbReference type="InterPro" id="IPR023809">
    <property type="entry name" value="Thiopep_bacteriocin_synth_dom"/>
</dbReference>
<sequence length="684" mass="74129">MDFDEQDPAITIDDGTWWYASVAFPGGTVSPQAARALSAALGERRFHFLRKDQGLRLRTEHPAADVLDQLVADQVATGWTGKIYEPETEAFGGPEAMAVAHDLFCADSRFALTETGNPGGRERCILLLSIMHRAAGLDPFEIGDVWVRFASTRPAVVPPAGAARETAVAAMRRLMNADAALRPDAEPGWSERVAAFEDAGLRLRRLDADGRLVRGLRTVLAHHVIFTFNRGAVPVDRQAAAAWMARQVAFADGESADVSPGPSATLTPNLTRMETTLTTQADPADLRQALVTRLVDANQLRTPDIIAAFQSTEREQFLPGVDLETAYVEDAVPIKHDDSGEMISCISAPSIVATQLEQLGARPGHKILEAGAATGYNAALLGKLVAPGGHVWTLDVDQDLVDTAAKHLADSGASNVTAVLGDGAVGLPQYGPFDRIQFTVGAGDIPLGILDQLAPGGRLVLPMRIRGSISRSFAFERDGEAWKTVSCEMATFVPLRKGVCDDIYTLVPHAGEGNVRLETFSEQEVDREAMRIVLDQPQTKVYTGVKFRQGDPWQWVYLYLACVLPNGLSRMPGSRPGFTPHFGWGSMAALDGDTLAYLTVREGEDDRGRFWEIGVIGHGSRAAALADQVATEIREWHQGWGNDAPEPGFRMAVGDARSRLTAAEPRFIVEKSNSRIVVDWPRRG</sequence>
<dbReference type="CDD" id="cd02440">
    <property type="entry name" value="AdoMet_MTases"/>
    <property type="match status" value="1"/>
</dbReference>
<comment type="caution">
    <text evidence="13">The sequence shown here is derived from an EMBL/GenBank/DDBJ whole genome shotgun (WGS) entry which is preliminary data.</text>
</comment>
<feature type="domain" description="Thiopeptide-type bacteriocin biosynthesis" evidence="12">
    <location>
        <begin position="37"/>
        <end position="242"/>
    </location>
</feature>
<dbReference type="NCBIfam" id="TIGR04364">
    <property type="entry name" value="methyltran_FxLD"/>
    <property type="match status" value="1"/>
</dbReference>
<evidence type="ECO:0000256" key="3">
    <source>
        <dbReference type="ARBA" id="ARBA00011890"/>
    </source>
</evidence>
<reference evidence="14" key="1">
    <citation type="journal article" date="2019" name="Int. J. Syst. Evol. Microbiol.">
        <title>The Global Catalogue of Microorganisms (GCM) 10K type strain sequencing project: providing services to taxonomists for standard genome sequencing and annotation.</title>
        <authorList>
            <consortium name="The Broad Institute Genomics Platform"/>
            <consortium name="The Broad Institute Genome Sequencing Center for Infectious Disease"/>
            <person name="Wu L."/>
            <person name="Ma J."/>
        </authorList>
    </citation>
    <scope>NUCLEOTIDE SEQUENCE [LARGE SCALE GENOMIC DNA]</scope>
    <source>
        <strain evidence="14">JCM 7356</strain>
    </source>
</reference>
<keyword evidence="6 13" id="KW-0489">Methyltransferase</keyword>
<dbReference type="Gene3D" id="3.40.50.150">
    <property type="entry name" value="Vaccinia Virus protein VP39"/>
    <property type="match status" value="1"/>
</dbReference>
<evidence type="ECO:0000256" key="6">
    <source>
        <dbReference type="ARBA" id="ARBA00022603"/>
    </source>
</evidence>
<keyword evidence="14" id="KW-1185">Reference proteome</keyword>
<dbReference type="PANTHER" id="PTHR11579">
    <property type="entry name" value="PROTEIN-L-ISOASPARTATE O-METHYLTRANSFERASE"/>
    <property type="match status" value="1"/>
</dbReference>
<evidence type="ECO:0000259" key="12">
    <source>
        <dbReference type="Pfam" id="PF14028"/>
    </source>
</evidence>
<proteinExistence type="inferred from homology"/>
<evidence type="ECO:0000256" key="9">
    <source>
        <dbReference type="ARBA" id="ARBA00030757"/>
    </source>
</evidence>
<evidence type="ECO:0000256" key="4">
    <source>
        <dbReference type="ARBA" id="ARBA00013346"/>
    </source>
</evidence>
<evidence type="ECO:0000256" key="7">
    <source>
        <dbReference type="ARBA" id="ARBA00022679"/>
    </source>
</evidence>
<keyword evidence="8" id="KW-0949">S-adenosyl-L-methionine</keyword>
<dbReference type="EMBL" id="BAAATR010000020">
    <property type="protein sequence ID" value="GAA2255548.1"/>
    <property type="molecule type" value="Genomic_DNA"/>
</dbReference>
<protein>
    <recommendedName>
        <fullName evidence="4">Protein-L-isoaspartate O-methyltransferase</fullName>
        <ecNumber evidence="3">2.1.1.77</ecNumber>
    </recommendedName>
    <alternativeName>
        <fullName evidence="11">L-isoaspartyl protein carboxyl methyltransferase</fullName>
    </alternativeName>
    <alternativeName>
        <fullName evidence="9">Protein L-isoaspartyl methyltransferase</fullName>
    </alternativeName>
    <alternativeName>
        <fullName evidence="10">Protein-beta-aspartate methyltransferase</fullName>
    </alternativeName>
</protein>
<evidence type="ECO:0000256" key="10">
    <source>
        <dbReference type="ARBA" id="ARBA00031323"/>
    </source>
</evidence>
<organism evidence="13 14">
    <name type="scientific">Kitasatospora cystarginea</name>
    <dbReference type="NCBI Taxonomy" id="58350"/>
    <lineage>
        <taxon>Bacteria</taxon>
        <taxon>Bacillati</taxon>
        <taxon>Actinomycetota</taxon>
        <taxon>Actinomycetes</taxon>
        <taxon>Kitasatosporales</taxon>
        <taxon>Streptomycetaceae</taxon>
        <taxon>Kitasatospora</taxon>
    </lineage>
</organism>
<accession>A0ABP5RC20</accession>
<keyword evidence="7" id="KW-0808">Transferase</keyword>
<evidence type="ECO:0000256" key="1">
    <source>
        <dbReference type="ARBA" id="ARBA00004496"/>
    </source>
</evidence>
<dbReference type="Pfam" id="PF01135">
    <property type="entry name" value="PCMT"/>
    <property type="match status" value="1"/>
</dbReference>
<dbReference type="InterPro" id="IPR027573">
    <property type="entry name" value="Methyltran_FxLD"/>
</dbReference>
<dbReference type="GO" id="GO:0032259">
    <property type="term" value="P:methylation"/>
    <property type="evidence" value="ECO:0007669"/>
    <property type="project" value="UniProtKB-KW"/>
</dbReference>
<dbReference type="Proteomes" id="UP001500305">
    <property type="component" value="Unassembled WGS sequence"/>
</dbReference>
<comment type="subcellular location">
    <subcellularLocation>
        <location evidence="1">Cytoplasm</location>
    </subcellularLocation>
</comment>
<evidence type="ECO:0000256" key="11">
    <source>
        <dbReference type="ARBA" id="ARBA00031350"/>
    </source>
</evidence>
<evidence type="ECO:0000256" key="5">
    <source>
        <dbReference type="ARBA" id="ARBA00022490"/>
    </source>
</evidence>
<dbReference type="PANTHER" id="PTHR11579:SF0">
    <property type="entry name" value="PROTEIN-L-ISOASPARTATE(D-ASPARTATE) O-METHYLTRANSFERASE"/>
    <property type="match status" value="1"/>
</dbReference>
<dbReference type="PROSITE" id="PS01279">
    <property type="entry name" value="PCMT"/>
    <property type="match status" value="1"/>
</dbReference>
<evidence type="ECO:0000256" key="2">
    <source>
        <dbReference type="ARBA" id="ARBA00005369"/>
    </source>
</evidence>
<evidence type="ECO:0000256" key="8">
    <source>
        <dbReference type="ARBA" id="ARBA00022691"/>
    </source>
</evidence>
<name>A0ABP5RC20_9ACTN</name>
<comment type="similarity">
    <text evidence="2">Belongs to the methyltransferase superfamily. L-isoaspartyl/D-aspartyl protein methyltransferase family.</text>
</comment>
<evidence type="ECO:0000313" key="13">
    <source>
        <dbReference type="EMBL" id="GAA2255548.1"/>
    </source>
</evidence>
<evidence type="ECO:0000313" key="14">
    <source>
        <dbReference type="Proteomes" id="UP001500305"/>
    </source>
</evidence>
<dbReference type="GO" id="GO:0008168">
    <property type="term" value="F:methyltransferase activity"/>
    <property type="evidence" value="ECO:0007669"/>
    <property type="project" value="UniProtKB-KW"/>
</dbReference>
<keyword evidence="5" id="KW-0963">Cytoplasm</keyword>
<dbReference type="Pfam" id="PF14028">
    <property type="entry name" value="Lant_dehydr_C"/>
    <property type="match status" value="1"/>
</dbReference>